<dbReference type="AlphaFoldDB" id="A0A8J6QJW3"/>
<evidence type="ECO:0000313" key="2">
    <source>
        <dbReference type="Proteomes" id="UP000638014"/>
    </source>
</evidence>
<sequence>MRLTLVITEVNQRFGFKGSASYLGEVKHGPHSIVKLPHLCQTEECLIGLIESAVVTLDNVSLRIDKRIHGYQPKAGRVLVS</sequence>
<keyword evidence="2" id="KW-1185">Reference proteome</keyword>
<organism evidence="1 2">
    <name type="scientific">Neiella litorisoli</name>
    <dbReference type="NCBI Taxonomy" id="2771431"/>
    <lineage>
        <taxon>Bacteria</taxon>
        <taxon>Pseudomonadati</taxon>
        <taxon>Pseudomonadota</taxon>
        <taxon>Gammaproteobacteria</taxon>
        <taxon>Alteromonadales</taxon>
        <taxon>Echinimonadaceae</taxon>
        <taxon>Neiella</taxon>
    </lineage>
</organism>
<comment type="caution">
    <text evidence="1">The sequence shown here is derived from an EMBL/GenBank/DDBJ whole genome shotgun (WGS) entry which is preliminary data.</text>
</comment>
<dbReference type="EMBL" id="JACXAF010000009">
    <property type="protein sequence ID" value="MBD1389501.1"/>
    <property type="molecule type" value="Genomic_DNA"/>
</dbReference>
<accession>A0A8J6QJW3</accession>
<gene>
    <name evidence="1" type="ORF">IC617_08680</name>
</gene>
<dbReference type="Proteomes" id="UP000638014">
    <property type="component" value="Unassembled WGS sequence"/>
</dbReference>
<evidence type="ECO:0000313" key="1">
    <source>
        <dbReference type="EMBL" id="MBD1389501.1"/>
    </source>
</evidence>
<name>A0A8J6QJW3_9GAMM</name>
<protein>
    <submittedName>
        <fullName evidence="1">Uncharacterized protein</fullName>
    </submittedName>
</protein>
<proteinExistence type="predicted"/>
<reference evidence="1" key="1">
    <citation type="submission" date="2020-09" db="EMBL/GenBank/DDBJ databases">
        <title>A novel bacterium of genus Neiella, isolated from South China Sea.</title>
        <authorList>
            <person name="Huang H."/>
            <person name="Mo K."/>
            <person name="Hu Y."/>
        </authorList>
    </citation>
    <scope>NUCLEOTIDE SEQUENCE</scope>
    <source>
        <strain evidence="1">HB171785</strain>
    </source>
</reference>
<dbReference type="RefSeq" id="WP_191144607.1">
    <property type="nucleotide sequence ID" value="NZ_JACXAF010000009.1"/>
</dbReference>